<dbReference type="InterPro" id="IPR023213">
    <property type="entry name" value="CAT-like_dom_sf"/>
</dbReference>
<gene>
    <name evidence="2" type="ORF">LTRI10_LOCUS16079</name>
</gene>
<keyword evidence="3" id="KW-1185">Reference proteome</keyword>
<protein>
    <submittedName>
        <fullName evidence="2">Uncharacterized protein</fullName>
    </submittedName>
</protein>
<dbReference type="PANTHER" id="PTHR31642">
    <property type="entry name" value="TRICHOTHECENE 3-O-ACETYLTRANSFERASE"/>
    <property type="match status" value="1"/>
</dbReference>
<dbReference type="Pfam" id="PF02458">
    <property type="entry name" value="Transferase"/>
    <property type="match status" value="1"/>
</dbReference>
<dbReference type="Gene3D" id="3.30.559.10">
    <property type="entry name" value="Chloramphenicol acetyltransferase-like domain"/>
    <property type="match status" value="1"/>
</dbReference>
<organism evidence="2 3">
    <name type="scientific">Linum trigynum</name>
    <dbReference type="NCBI Taxonomy" id="586398"/>
    <lineage>
        <taxon>Eukaryota</taxon>
        <taxon>Viridiplantae</taxon>
        <taxon>Streptophyta</taxon>
        <taxon>Embryophyta</taxon>
        <taxon>Tracheophyta</taxon>
        <taxon>Spermatophyta</taxon>
        <taxon>Magnoliopsida</taxon>
        <taxon>eudicotyledons</taxon>
        <taxon>Gunneridae</taxon>
        <taxon>Pentapetalae</taxon>
        <taxon>rosids</taxon>
        <taxon>fabids</taxon>
        <taxon>Malpighiales</taxon>
        <taxon>Linaceae</taxon>
        <taxon>Linum</taxon>
    </lineage>
</organism>
<evidence type="ECO:0000313" key="2">
    <source>
        <dbReference type="EMBL" id="CAL1374198.1"/>
    </source>
</evidence>
<evidence type="ECO:0000313" key="3">
    <source>
        <dbReference type="Proteomes" id="UP001497516"/>
    </source>
</evidence>
<evidence type="ECO:0000256" key="1">
    <source>
        <dbReference type="ARBA" id="ARBA00009861"/>
    </source>
</evidence>
<reference evidence="2 3" key="1">
    <citation type="submission" date="2024-04" db="EMBL/GenBank/DDBJ databases">
        <authorList>
            <person name="Fracassetti M."/>
        </authorList>
    </citation>
    <scope>NUCLEOTIDE SEQUENCE [LARGE SCALE GENOMIC DNA]</scope>
</reference>
<comment type="similarity">
    <text evidence="1">Belongs to the plant acyltransferase family.</text>
</comment>
<sequence>MRVAVKESCMVRPAKETPRQRLWLSNLDQLVVKKNDHMMTTMLQPYRPDGRSRNFFDGRVMKESLSQALVTFFPAAGRLARDESGEFEIDCGGQGVLFVEAETDATISDMGDFQPGPQLLQLVPQVDFSKGISSFPLLLVQLTRFRCGGVCLGIGYHHGLSDGTECYNLFTKWASLARGRLPVTANLLPFLDRTILRSRSPPAPTCHFVLNFGWGDPIFTRSPSYEGSRFILSKPNDENDVSSLSINLEAVAMERFKGLFNTTWPQLHSHL</sequence>
<dbReference type="PANTHER" id="PTHR31642:SF158">
    <property type="entry name" value="N-BENZOYLTRANSFERASE PROTEIN, PUTATIVE-RELATED"/>
    <property type="match status" value="1"/>
</dbReference>
<dbReference type="GO" id="GO:0016747">
    <property type="term" value="F:acyltransferase activity, transferring groups other than amino-acyl groups"/>
    <property type="evidence" value="ECO:0007669"/>
    <property type="project" value="TreeGrafter"/>
</dbReference>
<dbReference type="AlphaFoldDB" id="A0AAV2DJQ2"/>
<dbReference type="EMBL" id="OZ034816">
    <property type="protein sequence ID" value="CAL1374198.1"/>
    <property type="molecule type" value="Genomic_DNA"/>
</dbReference>
<dbReference type="InterPro" id="IPR050317">
    <property type="entry name" value="Plant_Fungal_Acyltransferase"/>
</dbReference>
<dbReference type="Proteomes" id="UP001497516">
    <property type="component" value="Chromosome 3"/>
</dbReference>
<proteinExistence type="inferred from homology"/>
<accession>A0AAV2DJQ2</accession>
<name>A0AAV2DJQ2_9ROSI</name>